<feature type="domain" description="4Fe-4S Wbl-type" evidence="11">
    <location>
        <begin position="33"/>
        <end position="107"/>
    </location>
</feature>
<evidence type="ECO:0000313" key="13">
    <source>
        <dbReference type="Proteomes" id="UP000594984"/>
    </source>
</evidence>
<evidence type="ECO:0000256" key="1">
    <source>
        <dbReference type="ARBA" id="ARBA00001966"/>
    </source>
</evidence>
<protein>
    <submittedName>
        <fullName evidence="12">WhiB family transcription factor</fullName>
    </submittedName>
</protein>
<keyword evidence="7" id="KW-0805">Transcription regulation</keyword>
<keyword evidence="5" id="KW-0408">Iron</keyword>
<dbReference type="Pfam" id="PF02467">
    <property type="entry name" value="Whib"/>
    <property type="match status" value="1"/>
</dbReference>
<proteinExistence type="inferred from homology"/>
<dbReference type="GeneID" id="63911424"/>
<evidence type="ECO:0000256" key="9">
    <source>
        <dbReference type="ARBA" id="ARBA00023157"/>
    </source>
</evidence>
<sequence length="112" mass="12561">MSGGAIFPNKGRIERRLAEIGGELDETWKLRAACRGHPRPDIFFPPPARSEATIKRSKSELARRLVIAEAKRVCGHCPVRAECGDYADQIGDYHGIWGGQTGRERGRKRDEF</sequence>
<dbReference type="GO" id="GO:0046872">
    <property type="term" value="F:metal ion binding"/>
    <property type="evidence" value="ECO:0007669"/>
    <property type="project" value="UniProtKB-KW"/>
</dbReference>
<dbReference type="InterPro" id="IPR034768">
    <property type="entry name" value="4FE4S_WBL"/>
</dbReference>
<organism evidence="12 13">
    <name type="scientific">Mycobacterium phage phiT46-1</name>
    <dbReference type="NCBI Taxonomy" id="2775045"/>
    <lineage>
        <taxon>Viruses</taxon>
        <taxon>Duplodnaviria</taxon>
        <taxon>Heunggongvirae</taxon>
        <taxon>Uroviricota</taxon>
        <taxon>Caudoviricetes</taxon>
        <taxon>Mycoabscvirus</taxon>
        <taxon>Mycoabscvirus phiT46-1</taxon>
    </lineage>
</organism>
<evidence type="ECO:0000256" key="7">
    <source>
        <dbReference type="ARBA" id="ARBA00023015"/>
    </source>
</evidence>
<reference evidence="12 13" key="1">
    <citation type="submission" date="2020-12" db="EMBL/GenBank/DDBJ databases">
        <authorList>
            <person name="Amarh E.D."/>
            <person name="Dedrick R.M."/>
            <person name="Garlena R.A."/>
            <person name="Russell D.A."/>
            <person name="Jacobs-Sera D."/>
            <person name="Hatfull G.F."/>
        </authorList>
    </citation>
    <scope>NUCLEOTIDE SEQUENCE [LARGE SCALE GENOMIC DNA]</scope>
</reference>
<dbReference type="KEGG" id="vg:63911424"/>
<dbReference type="HAMAP" id="MF_01479">
    <property type="entry name" value="WhiB"/>
    <property type="match status" value="1"/>
</dbReference>
<dbReference type="Proteomes" id="UP000594984">
    <property type="component" value="Segment"/>
</dbReference>
<dbReference type="PANTHER" id="PTHR38839">
    <property type="entry name" value="TRANSCRIPTIONAL REGULATOR WHID-RELATED"/>
    <property type="match status" value="1"/>
</dbReference>
<dbReference type="PROSITE" id="PS51674">
    <property type="entry name" value="4FE4S_WBL"/>
    <property type="match status" value="1"/>
</dbReference>
<evidence type="ECO:0000256" key="4">
    <source>
        <dbReference type="ARBA" id="ARBA00022723"/>
    </source>
</evidence>
<dbReference type="EMBL" id="MW353181">
    <property type="protein sequence ID" value="QPP19701.1"/>
    <property type="molecule type" value="Genomic_DNA"/>
</dbReference>
<accession>A0A7T1TTL8</accession>
<keyword evidence="9" id="KW-1015">Disulfide bond</keyword>
<evidence type="ECO:0000256" key="3">
    <source>
        <dbReference type="ARBA" id="ARBA00022485"/>
    </source>
</evidence>
<keyword evidence="13" id="KW-1185">Reference proteome</keyword>
<dbReference type="GO" id="GO:0003677">
    <property type="term" value="F:DNA binding"/>
    <property type="evidence" value="ECO:0007669"/>
    <property type="project" value="UniProtKB-KW"/>
</dbReference>
<keyword evidence="3" id="KW-0004">4Fe-4S</keyword>
<dbReference type="RefSeq" id="YP_010050690.1">
    <property type="nucleotide sequence ID" value="NC_054432.1"/>
</dbReference>
<dbReference type="InterPro" id="IPR003482">
    <property type="entry name" value="Whib"/>
</dbReference>
<evidence type="ECO:0000256" key="10">
    <source>
        <dbReference type="ARBA" id="ARBA00023163"/>
    </source>
</evidence>
<keyword evidence="8" id="KW-0238">DNA-binding</keyword>
<evidence type="ECO:0000256" key="6">
    <source>
        <dbReference type="ARBA" id="ARBA00023014"/>
    </source>
</evidence>
<dbReference type="GO" id="GO:0051539">
    <property type="term" value="F:4 iron, 4 sulfur cluster binding"/>
    <property type="evidence" value="ECO:0007669"/>
    <property type="project" value="UniProtKB-KW"/>
</dbReference>
<comment type="cofactor">
    <cofactor evidence="1">
        <name>[4Fe-4S] cluster</name>
        <dbReference type="ChEBI" id="CHEBI:49883"/>
    </cofactor>
</comment>
<evidence type="ECO:0000259" key="11">
    <source>
        <dbReference type="PROSITE" id="PS51674"/>
    </source>
</evidence>
<dbReference type="GO" id="GO:0047134">
    <property type="term" value="F:protein-disulfide reductase [NAD(P)H] activity"/>
    <property type="evidence" value="ECO:0007669"/>
    <property type="project" value="TreeGrafter"/>
</dbReference>
<evidence type="ECO:0000256" key="8">
    <source>
        <dbReference type="ARBA" id="ARBA00023125"/>
    </source>
</evidence>
<evidence type="ECO:0000256" key="5">
    <source>
        <dbReference type="ARBA" id="ARBA00023004"/>
    </source>
</evidence>
<keyword evidence="6" id="KW-0411">Iron-sulfur</keyword>
<keyword evidence="4" id="KW-0479">Metal-binding</keyword>
<keyword evidence="10" id="KW-0804">Transcription</keyword>
<comment type="similarity">
    <text evidence="2">Belongs to the WhiB family.</text>
</comment>
<dbReference type="GO" id="GO:0045892">
    <property type="term" value="P:negative regulation of DNA-templated transcription"/>
    <property type="evidence" value="ECO:0007669"/>
    <property type="project" value="TreeGrafter"/>
</dbReference>
<gene>
    <name evidence="12" type="primary">67</name>
    <name evidence="12" type="ORF">PHIT46-1_67</name>
</gene>
<evidence type="ECO:0000256" key="2">
    <source>
        <dbReference type="ARBA" id="ARBA00006597"/>
    </source>
</evidence>
<evidence type="ECO:0000313" key="12">
    <source>
        <dbReference type="EMBL" id="QPP19701.1"/>
    </source>
</evidence>
<name>A0A7T1TTL8_9CAUD</name>